<comment type="caution">
    <text evidence="7">Lacks conserved residue(s) required for the propagation of feature annotation.</text>
</comment>
<keyword evidence="7" id="KW-0460">Magnesium</keyword>
<dbReference type="EC" id="2.7.1.71" evidence="7"/>
<dbReference type="EMBL" id="PDBW01000001">
    <property type="protein sequence ID" value="PFH02771.1"/>
    <property type="molecule type" value="Genomic_DNA"/>
</dbReference>
<dbReference type="InterPro" id="IPR031322">
    <property type="entry name" value="Shikimate/glucono_kinase"/>
</dbReference>
<protein>
    <recommendedName>
        <fullName evidence="7">Shikimate kinase</fullName>
        <shortName evidence="7">SK</shortName>
        <ecNumber evidence="7">2.7.1.71</ecNumber>
    </recommendedName>
</protein>
<reference evidence="8 9" key="1">
    <citation type="submission" date="2017-09" db="EMBL/GenBank/DDBJ databases">
        <title>Evaluation of Pacific Biosciences Sequencing Technology to Finishing C. thermocellum Genome Sequences.</title>
        <authorList>
            <person name="Brown S."/>
        </authorList>
    </citation>
    <scope>NUCLEOTIDE SEQUENCE [LARGE SCALE GENOMIC DNA]</scope>
    <source>
        <strain evidence="8 9">AD2</strain>
    </source>
</reference>
<accession>A0AB36TGZ1</accession>
<feature type="binding site" evidence="7">
    <location>
        <position position="35"/>
    </location>
    <ligand>
        <name>substrate</name>
    </ligand>
</feature>
<feature type="binding site" evidence="7">
    <location>
        <position position="80"/>
    </location>
    <ligand>
        <name>substrate</name>
    </ligand>
</feature>
<comment type="similarity">
    <text evidence="7">Belongs to the shikimate kinase family.</text>
</comment>
<dbReference type="GO" id="GO:0009423">
    <property type="term" value="P:chorismate biosynthetic process"/>
    <property type="evidence" value="ECO:0007669"/>
    <property type="project" value="UniProtKB-UniRule"/>
</dbReference>
<evidence type="ECO:0000256" key="4">
    <source>
        <dbReference type="ARBA" id="ARBA00022777"/>
    </source>
</evidence>
<evidence type="ECO:0000256" key="3">
    <source>
        <dbReference type="ARBA" id="ARBA00022741"/>
    </source>
</evidence>
<comment type="function">
    <text evidence="7">Catalyzes the specific phosphorylation of the 3-hydroxyl group of shikimic acid using ATP as a cosubstrate.</text>
</comment>
<dbReference type="Proteomes" id="UP000223596">
    <property type="component" value="Unassembled WGS sequence"/>
</dbReference>
<keyword evidence="1 7" id="KW-0028">Amino-acid biosynthesis</keyword>
<dbReference type="RefSeq" id="WP_003516257.1">
    <property type="nucleotide sequence ID" value="NZ_CP013828.1"/>
</dbReference>
<comment type="cofactor">
    <cofactor evidence="7">
        <name>Mg(2+)</name>
        <dbReference type="ChEBI" id="CHEBI:18420"/>
    </cofactor>
    <text evidence="7">Binds 1 Mg(2+) ion per subunit.</text>
</comment>
<proteinExistence type="inferred from homology"/>
<dbReference type="GO" id="GO:0009073">
    <property type="term" value="P:aromatic amino acid family biosynthetic process"/>
    <property type="evidence" value="ECO:0007669"/>
    <property type="project" value="UniProtKB-KW"/>
</dbReference>
<evidence type="ECO:0000313" key="9">
    <source>
        <dbReference type="Proteomes" id="UP000223596"/>
    </source>
</evidence>
<feature type="binding site" evidence="7">
    <location>
        <begin position="13"/>
        <end position="18"/>
    </location>
    <ligand>
        <name>ATP</name>
        <dbReference type="ChEBI" id="CHEBI:30616"/>
    </ligand>
</feature>
<dbReference type="GeneID" id="35806128"/>
<evidence type="ECO:0000256" key="6">
    <source>
        <dbReference type="ARBA" id="ARBA00023141"/>
    </source>
</evidence>
<evidence type="ECO:0000313" key="8">
    <source>
        <dbReference type="EMBL" id="PFH02771.1"/>
    </source>
</evidence>
<organism evidence="8 9">
    <name type="scientific">Acetivibrio thermocellus AD2</name>
    <dbReference type="NCBI Taxonomy" id="1138384"/>
    <lineage>
        <taxon>Bacteria</taxon>
        <taxon>Bacillati</taxon>
        <taxon>Bacillota</taxon>
        <taxon>Clostridia</taxon>
        <taxon>Eubacteriales</taxon>
        <taxon>Oscillospiraceae</taxon>
        <taxon>Acetivibrio</taxon>
    </lineage>
</organism>
<dbReference type="PANTHER" id="PTHR21087">
    <property type="entry name" value="SHIKIMATE KINASE"/>
    <property type="match status" value="1"/>
</dbReference>
<feature type="binding site" evidence="7">
    <location>
        <position position="133"/>
    </location>
    <ligand>
        <name>substrate</name>
    </ligand>
</feature>
<dbReference type="GO" id="GO:0008652">
    <property type="term" value="P:amino acid biosynthetic process"/>
    <property type="evidence" value="ECO:0007669"/>
    <property type="project" value="UniProtKB-KW"/>
</dbReference>
<dbReference type="GO" id="GO:0000287">
    <property type="term" value="F:magnesium ion binding"/>
    <property type="evidence" value="ECO:0007669"/>
    <property type="project" value="UniProtKB-UniRule"/>
</dbReference>
<dbReference type="CDD" id="cd00464">
    <property type="entry name" value="SK"/>
    <property type="match status" value="1"/>
</dbReference>
<dbReference type="PRINTS" id="PR01100">
    <property type="entry name" value="SHIKIMTKNASE"/>
</dbReference>
<evidence type="ECO:0000256" key="7">
    <source>
        <dbReference type="HAMAP-Rule" id="MF_00109"/>
    </source>
</evidence>
<dbReference type="GO" id="GO:0005829">
    <property type="term" value="C:cytosol"/>
    <property type="evidence" value="ECO:0007669"/>
    <property type="project" value="TreeGrafter"/>
</dbReference>
<keyword evidence="6 7" id="KW-0057">Aromatic amino acid biosynthesis</keyword>
<dbReference type="SUPFAM" id="SSF52540">
    <property type="entry name" value="P-loop containing nucleoside triphosphate hydrolases"/>
    <property type="match status" value="1"/>
</dbReference>
<gene>
    <name evidence="7" type="primary">aroK</name>
    <name evidence="8" type="ORF">M972_111558</name>
</gene>
<name>A0AB36TGZ1_ACETH</name>
<sequence length="170" mass="19367">MQKRNIVLIGMPSSGKTTIGQPLAKTLNMGFIDTDRIIMEKEKRPLRDIVNHDGLEKFLEIQQSTLMSLNVDNHVISTGGSVVYNEAAMEHLKRNSIVVYLKLEFDEIKKRLSSGRRLARDSNKSFEDVYKERVPLYEKYADVTIDCSSKNVQSIVAEIKNVYESMIKGI</sequence>
<comment type="caution">
    <text evidence="8">The sequence shown here is derived from an EMBL/GenBank/DDBJ whole genome shotgun (WGS) entry which is preliminary data.</text>
</comment>
<dbReference type="InterPro" id="IPR000623">
    <property type="entry name" value="Shikimate_kinase/TSH1"/>
</dbReference>
<evidence type="ECO:0000256" key="2">
    <source>
        <dbReference type="ARBA" id="ARBA00022679"/>
    </source>
</evidence>
<evidence type="ECO:0000256" key="5">
    <source>
        <dbReference type="ARBA" id="ARBA00022840"/>
    </source>
</evidence>
<dbReference type="Pfam" id="PF01202">
    <property type="entry name" value="SKI"/>
    <property type="match status" value="1"/>
</dbReference>
<comment type="pathway">
    <text evidence="7">Metabolic intermediate biosynthesis; chorismate biosynthesis; chorismate from D-erythrose 4-phosphate and phosphoenolpyruvate: step 5/7.</text>
</comment>
<dbReference type="HAMAP" id="MF_00109">
    <property type="entry name" value="Shikimate_kinase"/>
    <property type="match status" value="1"/>
</dbReference>
<keyword evidence="5 7" id="KW-0067">ATP-binding</keyword>
<dbReference type="GO" id="GO:0005524">
    <property type="term" value="F:ATP binding"/>
    <property type="evidence" value="ECO:0007669"/>
    <property type="project" value="UniProtKB-UniRule"/>
</dbReference>
<keyword evidence="7" id="KW-0479">Metal-binding</keyword>
<evidence type="ECO:0000256" key="1">
    <source>
        <dbReference type="ARBA" id="ARBA00022605"/>
    </source>
</evidence>
<comment type="subcellular location">
    <subcellularLocation>
        <location evidence="7">Cytoplasm</location>
    </subcellularLocation>
</comment>
<dbReference type="AlphaFoldDB" id="A0AB36TGZ1"/>
<dbReference type="PANTHER" id="PTHR21087:SF16">
    <property type="entry name" value="SHIKIMATE KINASE 1, CHLOROPLASTIC"/>
    <property type="match status" value="1"/>
</dbReference>
<dbReference type="InterPro" id="IPR027417">
    <property type="entry name" value="P-loop_NTPase"/>
</dbReference>
<comment type="subunit">
    <text evidence="7">Monomer.</text>
</comment>
<keyword evidence="7" id="KW-0963">Cytoplasm</keyword>
<dbReference type="Gene3D" id="3.40.50.300">
    <property type="entry name" value="P-loop containing nucleotide triphosphate hydrolases"/>
    <property type="match status" value="1"/>
</dbReference>
<comment type="catalytic activity">
    <reaction evidence="7">
        <text>shikimate + ATP = 3-phosphoshikimate + ADP + H(+)</text>
        <dbReference type="Rhea" id="RHEA:13121"/>
        <dbReference type="ChEBI" id="CHEBI:15378"/>
        <dbReference type="ChEBI" id="CHEBI:30616"/>
        <dbReference type="ChEBI" id="CHEBI:36208"/>
        <dbReference type="ChEBI" id="CHEBI:145989"/>
        <dbReference type="ChEBI" id="CHEBI:456216"/>
        <dbReference type="EC" id="2.7.1.71"/>
    </reaction>
</comment>
<keyword evidence="2 7" id="KW-0808">Transferase</keyword>
<feature type="binding site" evidence="7">
    <location>
        <position position="17"/>
    </location>
    <ligand>
        <name>Mg(2+)</name>
        <dbReference type="ChEBI" id="CHEBI:18420"/>
    </ligand>
</feature>
<keyword evidence="3 7" id="KW-0547">Nucleotide-binding</keyword>
<dbReference type="GO" id="GO:0004765">
    <property type="term" value="F:shikimate kinase activity"/>
    <property type="evidence" value="ECO:0007669"/>
    <property type="project" value="UniProtKB-UniRule"/>
</dbReference>
<keyword evidence="4 7" id="KW-0418">Kinase</keyword>
<feature type="binding site" evidence="7">
    <location>
        <position position="116"/>
    </location>
    <ligand>
        <name>ATP</name>
        <dbReference type="ChEBI" id="CHEBI:30616"/>
    </ligand>
</feature>